<keyword evidence="3 5" id="KW-0378">Hydrolase</keyword>
<comment type="caution">
    <text evidence="8">The sequence shown here is derived from an EMBL/GenBank/DDBJ whole genome shotgun (WGS) entry which is preliminary data.</text>
</comment>
<reference evidence="8" key="1">
    <citation type="journal article" date="2020" name="mSystems">
        <title>Genome- and Community-Level Interaction Insights into Carbon Utilization and Element Cycling Functions of Hydrothermarchaeota in Hydrothermal Sediment.</title>
        <authorList>
            <person name="Zhou Z."/>
            <person name="Liu Y."/>
            <person name="Xu W."/>
            <person name="Pan J."/>
            <person name="Luo Z.H."/>
            <person name="Li M."/>
        </authorList>
    </citation>
    <scope>NUCLEOTIDE SEQUENCE [LARGE SCALE GENOMIC DNA]</scope>
    <source>
        <strain evidence="8">SpSt-381</strain>
    </source>
</reference>
<feature type="domain" description="PDZ" evidence="7">
    <location>
        <begin position="82"/>
        <end position="164"/>
    </location>
</feature>
<dbReference type="NCBIfam" id="TIGR00225">
    <property type="entry name" value="prc"/>
    <property type="match status" value="1"/>
</dbReference>
<keyword evidence="4 5" id="KW-0720">Serine protease</keyword>
<dbReference type="EMBL" id="DSQF01000028">
    <property type="protein sequence ID" value="HGZ44421.1"/>
    <property type="molecule type" value="Genomic_DNA"/>
</dbReference>
<dbReference type="GO" id="GO:0004175">
    <property type="term" value="F:endopeptidase activity"/>
    <property type="evidence" value="ECO:0007669"/>
    <property type="project" value="TreeGrafter"/>
</dbReference>
<evidence type="ECO:0000256" key="1">
    <source>
        <dbReference type="ARBA" id="ARBA00009179"/>
    </source>
</evidence>
<evidence type="ECO:0000313" key="8">
    <source>
        <dbReference type="EMBL" id="HGZ44421.1"/>
    </source>
</evidence>
<dbReference type="GO" id="GO:0006508">
    <property type="term" value="P:proteolysis"/>
    <property type="evidence" value="ECO:0007669"/>
    <property type="project" value="UniProtKB-KW"/>
</dbReference>
<name>A0A832MN68_UNCEI</name>
<dbReference type="SUPFAM" id="SSF50156">
    <property type="entry name" value="PDZ domain-like"/>
    <property type="match status" value="1"/>
</dbReference>
<dbReference type="FunFam" id="2.30.42.10:FF:000063">
    <property type="entry name" value="Peptidase, S41 family"/>
    <property type="match status" value="1"/>
</dbReference>
<dbReference type="CDD" id="cd06782">
    <property type="entry name" value="cpPDZ_CPP-like"/>
    <property type="match status" value="1"/>
</dbReference>
<dbReference type="InterPro" id="IPR004447">
    <property type="entry name" value="Peptidase_S41A"/>
</dbReference>
<protein>
    <submittedName>
        <fullName evidence="8">S41 family peptidase</fullName>
    </submittedName>
</protein>
<evidence type="ECO:0000256" key="2">
    <source>
        <dbReference type="ARBA" id="ARBA00022670"/>
    </source>
</evidence>
<evidence type="ECO:0000256" key="3">
    <source>
        <dbReference type="ARBA" id="ARBA00022801"/>
    </source>
</evidence>
<evidence type="ECO:0000256" key="6">
    <source>
        <dbReference type="SAM" id="MobiDB-lite"/>
    </source>
</evidence>
<dbReference type="InterPro" id="IPR036034">
    <property type="entry name" value="PDZ_sf"/>
</dbReference>
<dbReference type="PANTHER" id="PTHR32060:SF30">
    <property type="entry name" value="CARBOXY-TERMINAL PROCESSING PROTEASE CTPA"/>
    <property type="match status" value="1"/>
</dbReference>
<dbReference type="Pfam" id="PF03572">
    <property type="entry name" value="Peptidase_S41"/>
    <property type="match status" value="1"/>
</dbReference>
<keyword evidence="2 5" id="KW-0645">Protease</keyword>
<dbReference type="InterPro" id="IPR005151">
    <property type="entry name" value="Tail-specific_protease"/>
</dbReference>
<proteinExistence type="inferred from homology"/>
<feature type="region of interest" description="Disordered" evidence="6">
    <location>
        <begin position="366"/>
        <end position="393"/>
    </location>
</feature>
<dbReference type="Pfam" id="PF22694">
    <property type="entry name" value="CtpB_N-like"/>
    <property type="match status" value="1"/>
</dbReference>
<dbReference type="SMART" id="SM00228">
    <property type="entry name" value="PDZ"/>
    <property type="match status" value="1"/>
</dbReference>
<organism evidence="8">
    <name type="scientific">Eiseniibacteriota bacterium</name>
    <dbReference type="NCBI Taxonomy" id="2212470"/>
    <lineage>
        <taxon>Bacteria</taxon>
        <taxon>Candidatus Eiseniibacteriota</taxon>
    </lineage>
</organism>
<dbReference type="Gene3D" id="2.30.42.10">
    <property type="match status" value="1"/>
</dbReference>
<dbReference type="GO" id="GO:0007165">
    <property type="term" value="P:signal transduction"/>
    <property type="evidence" value="ECO:0007669"/>
    <property type="project" value="TreeGrafter"/>
</dbReference>
<dbReference type="InterPro" id="IPR001478">
    <property type="entry name" value="PDZ"/>
</dbReference>
<dbReference type="Gene3D" id="3.90.226.10">
    <property type="entry name" value="2-enoyl-CoA Hydratase, Chain A, domain 1"/>
    <property type="match status" value="1"/>
</dbReference>
<dbReference type="InterPro" id="IPR055210">
    <property type="entry name" value="CtpA/B_N"/>
</dbReference>
<sequence length="536" mass="57713">MIRKRLVVVLLSVALFGLGWWAGRGGASSDLYGNLDLFVEVMNRVEQNYVDPVDPERLIGGALAGMMRELDPYSQYLDASEFGDLQSVTHGEFGGIGVVVSIRDGWPTVISPIEGTPAWRAGLRSGDVFMRIDGVSAHGLTVDQAARRLRGPAGTRVTVAVRREGERESRDVTLEREIIVTKSVPYAFVADGGVGYLRLANFSEKSGAEVREALERLRAEGARSLVLDLRLNPGGLLDQAVDVAEQFLPKGQLVVSVKGRTKASEQRFLTQAGGAEERLPLVVLVDEGSASASEIVAGALQDLDRALVIGRTSFGKGSVQSVYPLRDKRSALKLTTARYYTPSGRSIHKTSNDSLLAALADGALPPDADAAPPHAAAEHDTAQRPRYRTASGRTVFGGGGITPDLVVRPDSLPPLALEIERRGLNFRFAARWLNGRPEGRLGPALDEETWRAFVSFARGEGLEASDADFAAQRDPIEAGVRRELARRIAGDAAAARVALERDTVFRRAVEVLARARAPRDVFSALGVPGPEGRTAR</sequence>
<accession>A0A832MN68</accession>
<dbReference type="SMART" id="SM00245">
    <property type="entry name" value="TSPc"/>
    <property type="match status" value="1"/>
</dbReference>
<dbReference type="GO" id="GO:0008236">
    <property type="term" value="F:serine-type peptidase activity"/>
    <property type="evidence" value="ECO:0007669"/>
    <property type="project" value="UniProtKB-KW"/>
</dbReference>
<evidence type="ECO:0000256" key="4">
    <source>
        <dbReference type="ARBA" id="ARBA00022825"/>
    </source>
</evidence>
<dbReference type="Gene3D" id="3.30.750.44">
    <property type="match status" value="1"/>
</dbReference>
<dbReference type="PROSITE" id="PS50106">
    <property type="entry name" value="PDZ"/>
    <property type="match status" value="1"/>
</dbReference>
<evidence type="ECO:0000256" key="5">
    <source>
        <dbReference type="RuleBase" id="RU004404"/>
    </source>
</evidence>
<dbReference type="PANTHER" id="PTHR32060">
    <property type="entry name" value="TAIL-SPECIFIC PROTEASE"/>
    <property type="match status" value="1"/>
</dbReference>
<dbReference type="SUPFAM" id="SSF52096">
    <property type="entry name" value="ClpP/crotonase"/>
    <property type="match status" value="1"/>
</dbReference>
<dbReference type="Pfam" id="PF17820">
    <property type="entry name" value="PDZ_6"/>
    <property type="match status" value="1"/>
</dbReference>
<gene>
    <name evidence="8" type="ORF">ENR23_13575</name>
</gene>
<dbReference type="InterPro" id="IPR041489">
    <property type="entry name" value="PDZ_6"/>
</dbReference>
<dbReference type="CDD" id="cd07560">
    <property type="entry name" value="Peptidase_S41_CPP"/>
    <property type="match status" value="1"/>
</dbReference>
<dbReference type="GO" id="GO:0030288">
    <property type="term" value="C:outer membrane-bounded periplasmic space"/>
    <property type="evidence" value="ECO:0007669"/>
    <property type="project" value="TreeGrafter"/>
</dbReference>
<evidence type="ECO:0000259" key="7">
    <source>
        <dbReference type="PROSITE" id="PS50106"/>
    </source>
</evidence>
<dbReference type="InterPro" id="IPR029045">
    <property type="entry name" value="ClpP/crotonase-like_dom_sf"/>
</dbReference>
<dbReference type="AlphaFoldDB" id="A0A832MN68"/>
<comment type="similarity">
    <text evidence="1 5">Belongs to the peptidase S41A family.</text>
</comment>
<feature type="compositionally biased region" description="Low complexity" evidence="6">
    <location>
        <begin position="366"/>
        <end position="375"/>
    </location>
</feature>